<dbReference type="AlphaFoldDB" id="A0A2G6KAX4"/>
<evidence type="ECO:0000313" key="2">
    <source>
        <dbReference type="Proteomes" id="UP000230914"/>
    </source>
</evidence>
<gene>
    <name evidence="1" type="ORF">CSA55_03230</name>
</gene>
<evidence type="ECO:0008006" key="3">
    <source>
        <dbReference type="Google" id="ProtNLM"/>
    </source>
</evidence>
<name>A0A2G6KAX4_9ACTN</name>
<evidence type="ECO:0000313" key="1">
    <source>
        <dbReference type="EMBL" id="PIE32510.1"/>
    </source>
</evidence>
<reference evidence="1 2" key="1">
    <citation type="submission" date="2017-10" db="EMBL/GenBank/DDBJ databases">
        <title>Novel microbial diversity and functional potential in the marine mammal oral microbiome.</title>
        <authorList>
            <person name="Dudek N.K."/>
            <person name="Sun C.L."/>
            <person name="Burstein D."/>
            <person name="Kantor R.S."/>
            <person name="Aliaga Goltsman D.S."/>
            <person name="Bik E.M."/>
            <person name="Thomas B.C."/>
            <person name="Banfield J.F."/>
            <person name="Relman D.A."/>
        </authorList>
    </citation>
    <scope>NUCLEOTIDE SEQUENCE [LARGE SCALE GENOMIC DNA]</scope>
    <source>
        <strain evidence="1">DOLJORAL78_61_10</strain>
    </source>
</reference>
<dbReference type="Proteomes" id="UP000230914">
    <property type="component" value="Unassembled WGS sequence"/>
</dbReference>
<comment type="caution">
    <text evidence="1">The sequence shown here is derived from an EMBL/GenBank/DDBJ whole genome shotgun (WGS) entry which is preliminary data.</text>
</comment>
<protein>
    <recommendedName>
        <fullName evidence="3">4Fe-4S ferredoxin-type domain-containing protein</fullName>
    </recommendedName>
</protein>
<organism evidence="1 2">
    <name type="scientific">Ilumatobacter coccineus</name>
    <dbReference type="NCBI Taxonomy" id="467094"/>
    <lineage>
        <taxon>Bacteria</taxon>
        <taxon>Bacillati</taxon>
        <taxon>Actinomycetota</taxon>
        <taxon>Acidimicrobiia</taxon>
        <taxon>Acidimicrobiales</taxon>
        <taxon>Ilumatobacteraceae</taxon>
        <taxon>Ilumatobacter</taxon>
    </lineage>
</organism>
<accession>A0A2G6KAX4</accession>
<dbReference type="EMBL" id="PDSL01000047">
    <property type="protein sequence ID" value="PIE32510.1"/>
    <property type="molecule type" value="Genomic_DNA"/>
</dbReference>
<dbReference type="SUPFAM" id="SSF54862">
    <property type="entry name" value="4Fe-4S ferredoxins"/>
    <property type="match status" value="1"/>
</dbReference>
<sequence>MGVDYDDITQALAPTGLIARGGFVVPADETDMRTLADGRRTRCIVVVGNAGDAMWHRWEDPGTDDPLDTWTRRTLHPIADRLGATYIHPNDTPFPPLQRWARRADDVWPSPLGILIHPDYGLWHAYRGALLFAEPVTGLPVTGIRSSPCETCADQPCLATCPVDAFTADGYDHVACRAHVTSGAEPDCLHQGCAARLACPVSPMTYTADQVHFHMRAFLGMTD</sequence>
<proteinExistence type="predicted"/>